<protein>
    <submittedName>
        <fullName evidence="2">Uncharacterized protein</fullName>
    </submittedName>
</protein>
<keyword evidence="3" id="KW-1185">Reference proteome</keyword>
<proteinExistence type="predicted"/>
<gene>
    <name evidence="2" type="ORF">HAX54_041829</name>
</gene>
<keyword evidence="1" id="KW-1133">Transmembrane helix</keyword>
<evidence type="ECO:0000256" key="1">
    <source>
        <dbReference type="SAM" id="Phobius"/>
    </source>
</evidence>
<dbReference type="EMBL" id="JACEIK010006073">
    <property type="protein sequence ID" value="MCE2055044.1"/>
    <property type="molecule type" value="Genomic_DNA"/>
</dbReference>
<dbReference type="Proteomes" id="UP000823775">
    <property type="component" value="Unassembled WGS sequence"/>
</dbReference>
<evidence type="ECO:0000313" key="3">
    <source>
        <dbReference type="Proteomes" id="UP000823775"/>
    </source>
</evidence>
<keyword evidence="1" id="KW-0472">Membrane</keyword>
<feature type="non-terminal residue" evidence="2">
    <location>
        <position position="80"/>
    </location>
</feature>
<accession>A0ABS8W376</accession>
<reference evidence="2 3" key="1">
    <citation type="journal article" date="2021" name="BMC Genomics">
        <title>Datura genome reveals duplications of psychoactive alkaloid biosynthetic genes and high mutation rate following tissue culture.</title>
        <authorList>
            <person name="Rajewski A."/>
            <person name="Carter-House D."/>
            <person name="Stajich J."/>
            <person name="Litt A."/>
        </authorList>
    </citation>
    <scope>NUCLEOTIDE SEQUENCE [LARGE SCALE GENOMIC DNA]</scope>
    <source>
        <strain evidence="2">AR-01</strain>
    </source>
</reference>
<evidence type="ECO:0000313" key="2">
    <source>
        <dbReference type="EMBL" id="MCE2055044.1"/>
    </source>
</evidence>
<keyword evidence="1" id="KW-0812">Transmembrane</keyword>
<sequence length="80" mass="8766">MVGHYETGHLELKDNEAFWLFGTVIGGSPVLIYVSPVGPSSCSKFFSTPVSAPAKEAKYAPENWIDEGHPTLEFPVIQDK</sequence>
<comment type="caution">
    <text evidence="2">The sequence shown here is derived from an EMBL/GenBank/DDBJ whole genome shotgun (WGS) entry which is preliminary data.</text>
</comment>
<feature type="transmembrane region" description="Helical" evidence="1">
    <location>
        <begin position="17"/>
        <end position="34"/>
    </location>
</feature>
<name>A0ABS8W376_DATST</name>
<organism evidence="2 3">
    <name type="scientific">Datura stramonium</name>
    <name type="common">Jimsonweed</name>
    <name type="synonym">Common thornapple</name>
    <dbReference type="NCBI Taxonomy" id="4076"/>
    <lineage>
        <taxon>Eukaryota</taxon>
        <taxon>Viridiplantae</taxon>
        <taxon>Streptophyta</taxon>
        <taxon>Embryophyta</taxon>
        <taxon>Tracheophyta</taxon>
        <taxon>Spermatophyta</taxon>
        <taxon>Magnoliopsida</taxon>
        <taxon>eudicotyledons</taxon>
        <taxon>Gunneridae</taxon>
        <taxon>Pentapetalae</taxon>
        <taxon>asterids</taxon>
        <taxon>lamiids</taxon>
        <taxon>Solanales</taxon>
        <taxon>Solanaceae</taxon>
        <taxon>Solanoideae</taxon>
        <taxon>Datureae</taxon>
        <taxon>Datura</taxon>
    </lineage>
</organism>